<evidence type="ECO:0000313" key="1">
    <source>
        <dbReference type="EMBL" id="CUP65099.1"/>
    </source>
</evidence>
<dbReference type="Proteomes" id="UP000095765">
    <property type="component" value="Unassembled WGS sequence"/>
</dbReference>
<gene>
    <name evidence="1" type="ORF">ERS852551_01484</name>
</gene>
<sequence length="71" mass="8353">MFCAVFQQGCSALAVQVAAHDTASALYLKWEIFYAYTPPVLKDWLRYRDNLWAVFYLMEWSELKGRSQILQ</sequence>
<reference evidence="1 2" key="1">
    <citation type="submission" date="2015-09" db="EMBL/GenBank/DDBJ databases">
        <authorList>
            <consortium name="Pathogen Informatics"/>
        </authorList>
    </citation>
    <scope>NUCLEOTIDE SEQUENCE [LARGE SCALE GENOMIC DNA]</scope>
    <source>
        <strain evidence="1 2">2789STDY5834939</strain>
    </source>
</reference>
<dbReference type="AlphaFoldDB" id="A0A174Q4U1"/>
<dbReference type="EMBL" id="CZBE01000008">
    <property type="protein sequence ID" value="CUP65099.1"/>
    <property type="molecule type" value="Genomic_DNA"/>
</dbReference>
<organism evidence="1 2">
    <name type="scientific">Anaerotruncus colihominis</name>
    <dbReference type="NCBI Taxonomy" id="169435"/>
    <lineage>
        <taxon>Bacteria</taxon>
        <taxon>Bacillati</taxon>
        <taxon>Bacillota</taxon>
        <taxon>Clostridia</taxon>
        <taxon>Eubacteriales</taxon>
        <taxon>Oscillospiraceae</taxon>
        <taxon>Anaerotruncus</taxon>
    </lineage>
</organism>
<evidence type="ECO:0000313" key="2">
    <source>
        <dbReference type="Proteomes" id="UP000095765"/>
    </source>
</evidence>
<name>A0A174Q4U1_9FIRM</name>
<proteinExistence type="predicted"/>
<protein>
    <submittedName>
        <fullName evidence="1">Uncharacterized protein</fullName>
    </submittedName>
</protein>
<accession>A0A174Q4U1</accession>